<gene>
    <name evidence="2" type="ORF">JY500_21050</name>
</gene>
<feature type="chain" id="PRO_5045187072" evidence="1">
    <location>
        <begin position="20"/>
        <end position="136"/>
    </location>
</feature>
<protein>
    <submittedName>
        <fullName evidence="2">Uncharacterized protein</fullName>
    </submittedName>
</protein>
<name>A0ABX7M858_9RHOO</name>
<keyword evidence="1" id="KW-0732">Signal</keyword>
<sequence length="136" mass="14498">MRTSAVAIVLALNAALASAAPNCPGVLESQQSLAATPDGWSVVPLRQPQRLAAISLFDGPPSEGAELKPEIGHGGQRQVWRFDTAAPRGIWLGCRYDGSRLMLTRRIEPAPRICELITGGRVLAGAEPSPLNFNCR</sequence>
<reference evidence="2 3" key="1">
    <citation type="submission" date="2021-02" db="EMBL/GenBank/DDBJ databases">
        <title>Niveibacterium changnyeongensis HC41.</title>
        <authorList>
            <person name="Kang M."/>
        </authorList>
    </citation>
    <scope>NUCLEOTIDE SEQUENCE [LARGE SCALE GENOMIC DNA]</scope>
    <source>
        <strain evidence="2 3">HC41</strain>
    </source>
</reference>
<evidence type="ECO:0000313" key="3">
    <source>
        <dbReference type="Proteomes" id="UP000663570"/>
    </source>
</evidence>
<dbReference type="EMBL" id="CP071060">
    <property type="protein sequence ID" value="QSI76903.1"/>
    <property type="molecule type" value="Genomic_DNA"/>
</dbReference>
<dbReference type="Proteomes" id="UP000663570">
    <property type="component" value="Chromosome"/>
</dbReference>
<evidence type="ECO:0000313" key="2">
    <source>
        <dbReference type="EMBL" id="QSI76903.1"/>
    </source>
</evidence>
<proteinExistence type="predicted"/>
<keyword evidence="3" id="KW-1185">Reference proteome</keyword>
<feature type="signal peptide" evidence="1">
    <location>
        <begin position="1"/>
        <end position="19"/>
    </location>
</feature>
<accession>A0ABX7M858</accession>
<dbReference type="NCBIfam" id="NF042415">
    <property type="entry name" value="STY0301_fam"/>
    <property type="match status" value="1"/>
</dbReference>
<evidence type="ECO:0000256" key="1">
    <source>
        <dbReference type="SAM" id="SignalP"/>
    </source>
</evidence>
<dbReference type="InterPro" id="IPR049973">
    <property type="entry name" value="STY0301-like"/>
</dbReference>
<dbReference type="RefSeq" id="WP_206254493.1">
    <property type="nucleotide sequence ID" value="NZ_CP071060.1"/>
</dbReference>
<organism evidence="2 3">
    <name type="scientific">Niveibacterium microcysteis</name>
    <dbReference type="NCBI Taxonomy" id="2811415"/>
    <lineage>
        <taxon>Bacteria</taxon>
        <taxon>Pseudomonadati</taxon>
        <taxon>Pseudomonadota</taxon>
        <taxon>Betaproteobacteria</taxon>
        <taxon>Rhodocyclales</taxon>
        <taxon>Rhodocyclaceae</taxon>
        <taxon>Niveibacterium</taxon>
    </lineage>
</organism>